<proteinExistence type="predicted"/>
<dbReference type="CDD" id="cd00371">
    <property type="entry name" value="HMA"/>
    <property type="match status" value="1"/>
</dbReference>
<organism evidence="3 4">
    <name type="scientific">Vulcaniibacterium thermophilum</name>
    <dbReference type="NCBI Taxonomy" id="1169913"/>
    <lineage>
        <taxon>Bacteria</taxon>
        <taxon>Pseudomonadati</taxon>
        <taxon>Pseudomonadota</taxon>
        <taxon>Gammaproteobacteria</taxon>
        <taxon>Lysobacterales</taxon>
        <taxon>Lysobacteraceae</taxon>
        <taxon>Vulcaniibacterium</taxon>
    </lineage>
</organism>
<comment type="caution">
    <text evidence="3">The sequence shown here is derived from an EMBL/GenBank/DDBJ whole genome shotgun (WGS) entry which is preliminary data.</text>
</comment>
<dbReference type="GO" id="GO:0046872">
    <property type="term" value="F:metal ion binding"/>
    <property type="evidence" value="ECO:0007669"/>
    <property type="project" value="UniProtKB-KW"/>
</dbReference>
<dbReference type="Proteomes" id="UP000636453">
    <property type="component" value="Unassembled WGS sequence"/>
</dbReference>
<dbReference type="AlphaFoldDB" id="A0A918Z2J7"/>
<keyword evidence="4" id="KW-1185">Reference proteome</keyword>
<evidence type="ECO:0000313" key="3">
    <source>
        <dbReference type="EMBL" id="GHE34371.1"/>
    </source>
</evidence>
<dbReference type="InterPro" id="IPR036163">
    <property type="entry name" value="HMA_dom_sf"/>
</dbReference>
<dbReference type="Pfam" id="PF00403">
    <property type="entry name" value="HMA"/>
    <property type="match status" value="1"/>
</dbReference>
<evidence type="ECO:0000256" key="1">
    <source>
        <dbReference type="ARBA" id="ARBA00022723"/>
    </source>
</evidence>
<evidence type="ECO:0000259" key="2">
    <source>
        <dbReference type="PROSITE" id="PS50846"/>
    </source>
</evidence>
<dbReference type="PROSITE" id="PS01047">
    <property type="entry name" value="HMA_1"/>
    <property type="match status" value="1"/>
</dbReference>
<reference evidence="3" key="1">
    <citation type="journal article" date="2014" name="Int. J. Syst. Evol. Microbiol.">
        <title>Complete genome sequence of Corynebacterium casei LMG S-19264T (=DSM 44701T), isolated from a smear-ripened cheese.</title>
        <authorList>
            <consortium name="US DOE Joint Genome Institute (JGI-PGF)"/>
            <person name="Walter F."/>
            <person name="Albersmeier A."/>
            <person name="Kalinowski J."/>
            <person name="Ruckert C."/>
        </authorList>
    </citation>
    <scope>NUCLEOTIDE SEQUENCE</scope>
    <source>
        <strain evidence="3">KCTC 32020</strain>
    </source>
</reference>
<dbReference type="Gene3D" id="3.30.70.100">
    <property type="match status" value="1"/>
</dbReference>
<dbReference type="SUPFAM" id="SSF55008">
    <property type="entry name" value="HMA, heavy metal-associated domain"/>
    <property type="match status" value="1"/>
</dbReference>
<accession>A0A918Z2J7</accession>
<protein>
    <recommendedName>
        <fullName evidence="2">HMA domain-containing protein</fullName>
    </recommendedName>
</protein>
<name>A0A918Z2J7_9GAMM</name>
<dbReference type="EMBL" id="BNCF01000007">
    <property type="protein sequence ID" value="GHE34371.1"/>
    <property type="molecule type" value="Genomic_DNA"/>
</dbReference>
<dbReference type="InterPro" id="IPR017969">
    <property type="entry name" value="Heavy-metal-associated_CS"/>
</dbReference>
<dbReference type="PROSITE" id="PS50846">
    <property type="entry name" value="HMA_2"/>
    <property type="match status" value="1"/>
</dbReference>
<feature type="domain" description="HMA" evidence="2">
    <location>
        <begin position="1"/>
        <end position="62"/>
    </location>
</feature>
<gene>
    <name evidence="3" type="ORF">GCM10007167_15710</name>
</gene>
<evidence type="ECO:0000313" key="4">
    <source>
        <dbReference type="Proteomes" id="UP000636453"/>
    </source>
</evidence>
<reference evidence="3" key="2">
    <citation type="submission" date="2020-09" db="EMBL/GenBank/DDBJ databases">
        <authorList>
            <person name="Sun Q."/>
            <person name="Kim S."/>
        </authorList>
    </citation>
    <scope>NUCLEOTIDE SEQUENCE</scope>
    <source>
        <strain evidence="3">KCTC 32020</strain>
    </source>
</reference>
<dbReference type="InterPro" id="IPR006121">
    <property type="entry name" value="HMA_dom"/>
</dbReference>
<dbReference type="RefSeq" id="WP_146472204.1">
    <property type="nucleotide sequence ID" value="NZ_BNCF01000007.1"/>
</dbReference>
<keyword evidence="1" id="KW-0479">Metal-binding</keyword>
<sequence length="85" mass="8272">MKLIVEGMTCGHCVRAITQAIGRIAPAAKVAVDLDARSVTIEGAVDAGAASAAIEEEGYTVTAIEAGGGAVEAKAANCCGGCGHA</sequence>
<dbReference type="OrthoDB" id="9814359at2"/>